<keyword evidence="2 4" id="KW-0479">Metal-binding</keyword>
<evidence type="ECO:0000256" key="1">
    <source>
        <dbReference type="ARBA" id="ARBA00022617"/>
    </source>
</evidence>
<keyword evidence="5" id="KW-0732">Signal</keyword>
<evidence type="ECO:0000256" key="5">
    <source>
        <dbReference type="SAM" id="SignalP"/>
    </source>
</evidence>
<dbReference type="EMBL" id="NJBA01000018">
    <property type="protein sequence ID" value="OWP47437.1"/>
    <property type="molecule type" value="Genomic_DNA"/>
</dbReference>
<evidence type="ECO:0000313" key="8">
    <source>
        <dbReference type="Proteomes" id="UP000198145"/>
    </source>
</evidence>
<keyword evidence="3 4" id="KW-0408">Iron</keyword>
<evidence type="ECO:0000256" key="4">
    <source>
        <dbReference type="PROSITE-ProRule" id="PRU00433"/>
    </source>
</evidence>
<dbReference type="Pfam" id="PF00034">
    <property type="entry name" value="Cytochrom_C"/>
    <property type="match status" value="1"/>
</dbReference>
<comment type="caution">
    <text evidence="7">The sequence shown here is derived from an EMBL/GenBank/DDBJ whole genome shotgun (WGS) entry which is preliminary data.</text>
</comment>
<dbReference type="InterPro" id="IPR009056">
    <property type="entry name" value="Cyt_c-like_dom"/>
</dbReference>
<dbReference type="GO" id="GO:0020037">
    <property type="term" value="F:heme binding"/>
    <property type="evidence" value="ECO:0007669"/>
    <property type="project" value="InterPro"/>
</dbReference>
<accession>A0A246F5J8</accession>
<gene>
    <name evidence="7" type="ORF">CEG18_28720</name>
</gene>
<dbReference type="GO" id="GO:0046872">
    <property type="term" value="F:metal ion binding"/>
    <property type="evidence" value="ECO:0007669"/>
    <property type="project" value="UniProtKB-KW"/>
</dbReference>
<feature type="chain" id="PRO_5012083182" evidence="5">
    <location>
        <begin position="21"/>
        <end position="351"/>
    </location>
</feature>
<dbReference type="RefSeq" id="WP_088421779.1">
    <property type="nucleotide sequence ID" value="NZ_NJBA01000018.1"/>
</dbReference>
<dbReference type="PROSITE" id="PS51007">
    <property type="entry name" value="CYTC"/>
    <property type="match status" value="1"/>
</dbReference>
<dbReference type="InterPro" id="IPR036909">
    <property type="entry name" value="Cyt_c-like_dom_sf"/>
</dbReference>
<dbReference type="GO" id="GO:0009055">
    <property type="term" value="F:electron transfer activity"/>
    <property type="evidence" value="ECO:0007669"/>
    <property type="project" value="InterPro"/>
</dbReference>
<keyword evidence="1 4" id="KW-0349">Heme</keyword>
<evidence type="ECO:0000256" key="2">
    <source>
        <dbReference type="ARBA" id="ARBA00022723"/>
    </source>
</evidence>
<organism evidence="7 8">
    <name type="scientific">Pseudomonas nitroreducens</name>
    <dbReference type="NCBI Taxonomy" id="46680"/>
    <lineage>
        <taxon>Bacteria</taxon>
        <taxon>Pseudomonadati</taxon>
        <taxon>Pseudomonadota</taxon>
        <taxon>Gammaproteobacteria</taxon>
        <taxon>Pseudomonadales</taxon>
        <taxon>Pseudomonadaceae</taxon>
        <taxon>Pseudomonas</taxon>
    </lineage>
</organism>
<proteinExistence type="predicted"/>
<evidence type="ECO:0000313" key="7">
    <source>
        <dbReference type="EMBL" id="OWP47437.1"/>
    </source>
</evidence>
<sequence>MNRPMLYLSLAGCIALPVQAADPVTTAMEEITAQPKARDAHYFTPRDLSRIPDGAFGDKVRRGYQLIVNTQQLKGRYVGNQLNCTNCHLDAGTRAYAAPLWAAYLAYPAFRKKDNRVNSFAERVQGCFNYSMNGKAPELGAPELVAISAYSYWLLMGGLLDMYGMRDKPVPELSDEALQRGGRDESFKLPGPLTGKVKMEGRERMPGRAFAALPEPPQAYSPQRGEEVYAQHCAVCHGAQGEGRKMADVPVIPALWGADSYNWGAGMHRVNTAATFIYENMPLGKSVQLNVQQAWDVAAYLNSRERPQDPRFDGTLASTAKRFHGSDQGYYGQSVDGVLLGSQAFPAGVGH</sequence>
<dbReference type="InterPro" id="IPR051459">
    <property type="entry name" value="Cytochrome_c-type_DH"/>
</dbReference>
<dbReference type="SUPFAM" id="SSF46626">
    <property type="entry name" value="Cytochrome c"/>
    <property type="match status" value="2"/>
</dbReference>
<protein>
    <submittedName>
        <fullName evidence="7">Cytochrome C</fullName>
    </submittedName>
</protein>
<dbReference type="Proteomes" id="UP000198145">
    <property type="component" value="Unassembled WGS sequence"/>
</dbReference>
<evidence type="ECO:0000256" key="3">
    <source>
        <dbReference type="ARBA" id="ARBA00023004"/>
    </source>
</evidence>
<feature type="signal peptide" evidence="5">
    <location>
        <begin position="1"/>
        <end position="20"/>
    </location>
</feature>
<name>A0A246F5J8_PSENT</name>
<feature type="domain" description="Cytochrome c" evidence="6">
    <location>
        <begin position="220"/>
        <end position="305"/>
    </location>
</feature>
<dbReference type="AlphaFoldDB" id="A0A246F5J8"/>
<reference evidence="7 8" key="1">
    <citation type="submission" date="2017-06" db="EMBL/GenBank/DDBJ databases">
        <title>Draft genome of Pseudomonas nitroreducens DF05.</title>
        <authorList>
            <person name="Iyer R."/>
        </authorList>
    </citation>
    <scope>NUCLEOTIDE SEQUENCE [LARGE SCALE GENOMIC DNA]</scope>
    <source>
        <strain evidence="7 8">DF05</strain>
    </source>
</reference>
<dbReference type="PANTHER" id="PTHR35008">
    <property type="entry name" value="BLL4482 PROTEIN-RELATED"/>
    <property type="match status" value="1"/>
</dbReference>
<dbReference type="PANTHER" id="PTHR35008:SF9">
    <property type="entry name" value="CYTOCHROME C DOMAIN-CONTAINING PROTEIN"/>
    <property type="match status" value="1"/>
</dbReference>
<evidence type="ECO:0000259" key="6">
    <source>
        <dbReference type="PROSITE" id="PS51007"/>
    </source>
</evidence>
<dbReference type="Gene3D" id="1.10.760.10">
    <property type="entry name" value="Cytochrome c-like domain"/>
    <property type="match status" value="2"/>
</dbReference>